<evidence type="ECO:0000313" key="12">
    <source>
        <dbReference type="Proteomes" id="UP001500622"/>
    </source>
</evidence>
<dbReference type="Pfam" id="PF04290">
    <property type="entry name" value="DctQ"/>
    <property type="match status" value="1"/>
</dbReference>
<gene>
    <name evidence="11" type="ORF">GCM10023169_35410</name>
</gene>
<keyword evidence="2" id="KW-0813">Transport</keyword>
<evidence type="ECO:0000256" key="6">
    <source>
        <dbReference type="ARBA" id="ARBA00022989"/>
    </source>
</evidence>
<evidence type="ECO:0000256" key="8">
    <source>
        <dbReference type="ARBA" id="ARBA00038436"/>
    </source>
</evidence>
<feature type="domain" description="Tripartite ATP-independent periplasmic transporters DctQ component" evidence="10">
    <location>
        <begin position="36"/>
        <end position="167"/>
    </location>
</feature>
<keyword evidence="4" id="KW-0997">Cell inner membrane</keyword>
<evidence type="ECO:0000256" key="3">
    <source>
        <dbReference type="ARBA" id="ARBA00022475"/>
    </source>
</evidence>
<evidence type="ECO:0000256" key="7">
    <source>
        <dbReference type="ARBA" id="ARBA00023136"/>
    </source>
</evidence>
<dbReference type="Proteomes" id="UP001500622">
    <property type="component" value="Unassembled WGS sequence"/>
</dbReference>
<dbReference type="RefSeq" id="WP_345217974.1">
    <property type="nucleotide sequence ID" value="NZ_BAABGN010000013.1"/>
</dbReference>
<protein>
    <recommendedName>
        <fullName evidence="10">Tripartite ATP-independent periplasmic transporters DctQ component domain-containing protein</fullName>
    </recommendedName>
</protein>
<dbReference type="EMBL" id="BAABGN010000013">
    <property type="protein sequence ID" value="GAA4431163.1"/>
    <property type="molecule type" value="Genomic_DNA"/>
</dbReference>
<keyword evidence="12" id="KW-1185">Reference proteome</keyword>
<keyword evidence="7 9" id="KW-0472">Membrane</keyword>
<evidence type="ECO:0000259" key="10">
    <source>
        <dbReference type="Pfam" id="PF04290"/>
    </source>
</evidence>
<dbReference type="PANTHER" id="PTHR35011:SF10">
    <property type="entry name" value="TRAP TRANSPORTER SMALL PERMEASE PROTEIN"/>
    <property type="match status" value="1"/>
</dbReference>
<proteinExistence type="inferred from homology"/>
<evidence type="ECO:0000256" key="5">
    <source>
        <dbReference type="ARBA" id="ARBA00022692"/>
    </source>
</evidence>
<name>A0ABP8LMK2_9MICO</name>
<accession>A0ABP8LMK2</accession>
<evidence type="ECO:0000256" key="2">
    <source>
        <dbReference type="ARBA" id="ARBA00022448"/>
    </source>
</evidence>
<evidence type="ECO:0000256" key="9">
    <source>
        <dbReference type="SAM" id="Phobius"/>
    </source>
</evidence>
<dbReference type="PANTHER" id="PTHR35011">
    <property type="entry name" value="2,3-DIKETO-L-GULONATE TRAP TRANSPORTER SMALL PERMEASE PROTEIN YIAM"/>
    <property type="match status" value="1"/>
</dbReference>
<keyword evidence="3" id="KW-1003">Cell membrane</keyword>
<sequence>MSAPGLRKDAVPFENVVVWIAAVFGIISAVGVVVTMLAIATQVLVRWITDYSIPGLVELSQSCLVVSIFCGLGWAGIRGEHVSVRLLTDRLSHRVNHVIDVIVWTGGSIFMAWLTAAAVLRAIESTADGEAGPSVTLVWYLWPWRWVMAVGLAVLTLVALTNLVRAFLGRMPYDSASPVEHAPEEIAR</sequence>
<evidence type="ECO:0000256" key="4">
    <source>
        <dbReference type="ARBA" id="ARBA00022519"/>
    </source>
</evidence>
<evidence type="ECO:0000256" key="1">
    <source>
        <dbReference type="ARBA" id="ARBA00004429"/>
    </source>
</evidence>
<dbReference type="InterPro" id="IPR007387">
    <property type="entry name" value="TRAP_DctQ"/>
</dbReference>
<organism evidence="11 12">
    <name type="scientific">Georgenia halophila</name>
    <dbReference type="NCBI Taxonomy" id="620889"/>
    <lineage>
        <taxon>Bacteria</taxon>
        <taxon>Bacillati</taxon>
        <taxon>Actinomycetota</taxon>
        <taxon>Actinomycetes</taxon>
        <taxon>Micrococcales</taxon>
        <taxon>Bogoriellaceae</taxon>
        <taxon>Georgenia</taxon>
    </lineage>
</organism>
<feature type="transmembrane region" description="Helical" evidence="9">
    <location>
        <begin position="143"/>
        <end position="164"/>
    </location>
</feature>
<feature type="transmembrane region" description="Helical" evidence="9">
    <location>
        <begin position="98"/>
        <end position="123"/>
    </location>
</feature>
<evidence type="ECO:0000313" key="11">
    <source>
        <dbReference type="EMBL" id="GAA4431163.1"/>
    </source>
</evidence>
<comment type="subcellular location">
    <subcellularLocation>
        <location evidence="1">Cell inner membrane</location>
        <topology evidence="1">Multi-pass membrane protein</topology>
    </subcellularLocation>
</comment>
<keyword evidence="5 9" id="KW-0812">Transmembrane</keyword>
<dbReference type="InterPro" id="IPR055348">
    <property type="entry name" value="DctQ"/>
</dbReference>
<feature type="transmembrane region" description="Helical" evidence="9">
    <location>
        <begin position="16"/>
        <end position="39"/>
    </location>
</feature>
<reference evidence="12" key="1">
    <citation type="journal article" date="2019" name="Int. J. Syst. Evol. Microbiol.">
        <title>The Global Catalogue of Microorganisms (GCM) 10K type strain sequencing project: providing services to taxonomists for standard genome sequencing and annotation.</title>
        <authorList>
            <consortium name="The Broad Institute Genomics Platform"/>
            <consortium name="The Broad Institute Genome Sequencing Center for Infectious Disease"/>
            <person name="Wu L."/>
            <person name="Ma J."/>
        </authorList>
    </citation>
    <scope>NUCLEOTIDE SEQUENCE [LARGE SCALE GENOMIC DNA]</scope>
    <source>
        <strain evidence="12">JCM 17810</strain>
    </source>
</reference>
<comment type="similarity">
    <text evidence="8">Belongs to the TRAP transporter small permease family.</text>
</comment>
<keyword evidence="6 9" id="KW-1133">Transmembrane helix</keyword>
<comment type="caution">
    <text evidence="11">The sequence shown here is derived from an EMBL/GenBank/DDBJ whole genome shotgun (WGS) entry which is preliminary data.</text>
</comment>